<feature type="region of interest" description="Disordered" evidence="1">
    <location>
        <begin position="166"/>
        <end position="185"/>
    </location>
</feature>
<reference evidence="2" key="1">
    <citation type="submission" date="2016-04" db="EMBL/GenBank/DDBJ databases">
        <title>Investigation of virus gene expression using insect transcriptome data.</title>
        <authorList>
            <consortium name="The 1KITE consortium"/>
            <person name="Zhou C."/>
            <person name="Liu S."/>
            <person name="Song W."/>
            <person name="Meng G."/>
            <person name="Yang C."/>
            <person name="Ma J."/>
            <person name="Wang L."/>
            <person name="Gao S."/>
            <person name="Zhao Y."/>
            <person name="Wang H."/>
            <person name="Zhou X."/>
        </authorList>
    </citation>
    <scope>NUCLEOTIDE SEQUENCE</scope>
    <source>
        <strain evidence="2">PcDNV_1KITE</strain>
    </source>
</reference>
<evidence type="ECO:0000313" key="2">
    <source>
        <dbReference type="EMBL" id="ARV85912.1"/>
    </source>
</evidence>
<dbReference type="EMBL" id="KX145609">
    <property type="protein sequence ID" value="ARV85912.1"/>
    <property type="molecule type" value="Genomic_DNA"/>
</dbReference>
<name>A0A218L3Q5_9VIRU</name>
<proteinExistence type="predicted"/>
<accession>A0A218L3Q5</accession>
<evidence type="ECO:0000256" key="1">
    <source>
        <dbReference type="SAM" id="MobiDB-lite"/>
    </source>
</evidence>
<organism evidence="2">
    <name type="scientific">Planococcus citri densovirus</name>
    <dbReference type="NCBI Taxonomy" id="159153"/>
    <lineage>
        <taxon>Viruses</taxon>
        <taxon>Monodnaviria</taxon>
        <taxon>Shotokuvirae</taxon>
        <taxon>Cossaviricota</taxon>
        <taxon>Quintoviricetes</taxon>
        <taxon>Piccovirales</taxon>
        <taxon>Parvoviridae</taxon>
        <taxon>Densovirinae</taxon>
        <taxon>Scindoambidensovirus</taxon>
        <taxon>Scindoambidensovirus hemipteran1</taxon>
    </lineage>
</organism>
<sequence length="185" mass="21211">MSDQVVPDVPTFTALASVKGGSKDAFWQSNQNWKKELESREGHPHGHPLNPKDGFWNWYRKYQFVNNLNDKGQPRVSKKPRISKKKAEATVQVQFSSATIILDQAIRSTEETIRNLRLLTELLKNTTYSTVSSPNTLKQKKKYVRSPIKRIQKELKNFGTTVELENKSSRETSPILDHFLAQPDS</sequence>
<protein>
    <submittedName>
        <fullName evidence="2">Structural protein</fullName>
    </submittedName>
</protein>